<gene>
    <name evidence="1" type="ORF">PNIG_b0524</name>
</gene>
<sequence>MSAATVACYNKVEFTKLLKKVALYSLSLHLKCKGALHSEQG</sequence>
<evidence type="ECO:0000313" key="1">
    <source>
        <dbReference type="EMBL" id="ASM56096.1"/>
    </source>
</evidence>
<organism evidence="1 2">
    <name type="scientific">Pseudoalteromonas nigrifaciens</name>
    <dbReference type="NCBI Taxonomy" id="28109"/>
    <lineage>
        <taxon>Bacteria</taxon>
        <taxon>Pseudomonadati</taxon>
        <taxon>Pseudomonadota</taxon>
        <taxon>Gammaproteobacteria</taxon>
        <taxon>Alteromonadales</taxon>
        <taxon>Pseudoalteromonadaceae</taxon>
        <taxon>Pseudoalteromonas</taxon>
    </lineage>
</organism>
<keyword evidence="2" id="KW-1185">Reference proteome</keyword>
<evidence type="ECO:0000313" key="2">
    <source>
        <dbReference type="Proteomes" id="UP000198329"/>
    </source>
</evidence>
<dbReference type="Proteomes" id="UP000198329">
    <property type="component" value="Chromosome II"/>
</dbReference>
<accession>A0AAC9UNX3</accession>
<proteinExistence type="predicted"/>
<reference evidence="1 2" key="1">
    <citation type="submission" date="2015-03" db="EMBL/GenBank/DDBJ databases">
        <authorList>
            <person name="Xie B.-B."/>
            <person name="Rong J.-C."/>
            <person name="Qin Q.-L."/>
            <person name="Zhang Y.-Z."/>
        </authorList>
    </citation>
    <scope>NUCLEOTIDE SEQUENCE [LARGE SCALE GENOMIC DNA]</scope>
    <source>
        <strain evidence="1 2">KMM 661</strain>
    </source>
</reference>
<dbReference type="EMBL" id="CP011037">
    <property type="protein sequence ID" value="ASM56096.1"/>
    <property type="molecule type" value="Genomic_DNA"/>
</dbReference>
<dbReference type="KEGG" id="png:PNIG_b0524"/>
<dbReference type="AlphaFoldDB" id="A0AAC9UNX3"/>
<name>A0AAC9UNX3_9GAMM</name>
<protein>
    <submittedName>
        <fullName evidence="1">Uncharacterized protein</fullName>
    </submittedName>
</protein>